<keyword evidence="1" id="KW-0175">Coiled coil</keyword>
<dbReference type="RefSeq" id="XP_030060966.1">
    <property type="nucleotide sequence ID" value="XM_030205106.1"/>
</dbReference>
<sequence length="278" mass="32362">MPENDSSTKDNEMNRRISQIPIRRPSSLSISGVLKGMLGYQQNEEDLEFLKHMWTQKKAIKLKAESLQLCKELSAVNQERELLVSKWEKIQKEVLEMQISYDRTVQLGRAFLCRQDVVSAKSLPAHAVLMQLKPSMVQQVREQQLAKLQTLKKELKQYKIHDTVQSVKQTENLSMKMDSYKQQIEEANCQLQEAQKEVATLKCEAEKLKEALTIATECLYTTREKIQHLLSSKEDGAASLPITDEEKQRMDRRLKRILRRKDIFLEREKLLQSFIELG</sequence>
<organism evidence="2 3">
    <name type="scientific">Microcaecilia unicolor</name>
    <dbReference type="NCBI Taxonomy" id="1415580"/>
    <lineage>
        <taxon>Eukaryota</taxon>
        <taxon>Metazoa</taxon>
        <taxon>Chordata</taxon>
        <taxon>Craniata</taxon>
        <taxon>Vertebrata</taxon>
        <taxon>Euteleostomi</taxon>
        <taxon>Amphibia</taxon>
        <taxon>Gymnophiona</taxon>
        <taxon>Siphonopidae</taxon>
        <taxon>Microcaecilia</taxon>
    </lineage>
</organism>
<dbReference type="AlphaFoldDB" id="A0A6P7Y7L5"/>
<keyword evidence="2" id="KW-1185">Reference proteome</keyword>
<reference evidence="3" key="1">
    <citation type="submission" date="2025-08" db="UniProtKB">
        <authorList>
            <consortium name="RefSeq"/>
        </authorList>
    </citation>
    <scope>IDENTIFICATION</scope>
</reference>
<evidence type="ECO:0000313" key="2">
    <source>
        <dbReference type="Proteomes" id="UP000515156"/>
    </source>
</evidence>
<name>A0A6P7Y7L5_9AMPH</name>
<accession>A0A6P7Y7L5</accession>
<dbReference type="Proteomes" id="UP000515156">
    <property type="component" value="Chromosome 5"/>
</dbReference>
<dbReference type="GeneID" id="115471403"/>
<gene>
    <name evidence="3" type="primary">LOC115471403</name>
</gene>
<evidence type="ECO:0000313" key="3">
    <source>
        <dbReference type="RefSeq" id="XP_030060966.1"/>
    </source>
</evidence>
<protein>
    <submittedName>
        <fullName evidence="3">Kinesin-like protein KIF20A isoform X2</fullName>
    </submittedName>
</protein>
<feature type="coiled-coil region" evidence="1">
    <location>
        <begin position="141"/>
        <end position="211"/>
    </location>
</feature>
<evidence type="ECO:0000256" key="1">
    <source>
        <dbReference type="SAM" id="Coils"/>
    </source>
</evidence>
<proteinExistence type="predicted"/>